<sequence>MAMSQMSGHQEKDERDIQRAPGGLRLFSLFGRRKSPPTEEEDAAATKQTVVEKVTSKAKSTVADAASTLEGRTEVAYRTYTRRPTLTLAELPKRVIECQYAVRGPTVALARELAERLAAGDTTLPFKRLIYVNIGDPQALGQPPISFFREVVACVMYPPLMGLSLHSNAVARTPSLDKRTLDAPNGLFEDSKVPQEHEQNDSALNFCPKEFKVPFPEDVICKAKEYLAAVGSLGAYSHSQGVLELRQKIAQWFTERDGFPANPDGIFLTDGASAGVARLVEVLYRGPEDGLLIPIPQYPLYGGLLTRIGARGVGYYLDEDTGWSLSVAEMERALAAARAEGTHVRGLVVINPGNPTGQLIKEEQLQEVVQFCHREGLVLLADEVYQENVYGNTPFVSLRKVALRLNVDVTIFSFHSSSKGLVGECGFRGGCMLIENIGEEVKQQLYKLSSMSLCSNLLGQLMMCNLCNPPRPGEPSYENYVREKKTIYSTIRRKADMVYKHLNAVPGITCQRIEGSVFGFPRIDIPKKAQEAAALEGLAPDLFFCLELLKATGIVGVAGSGFGQKEGTFHVRICILPDEALLADMTEKFGKFYLEFVQKYRD</sequence>
<dbReference type="PRINTS" id="PR00753">
    <property type="entry name" value="ACCSYNTHASE"/>
</dbReference>
<evidence type="ECO:0000256" key="3">
    <source>
        <dbReference type="ARBA" id="ARBA00022576"/>
    </source>
</evidence>
<dbReference type="Gene3D" id="3.40.640.10">
    <property type="entry name" value="Type I PLP-dependent aspartate aminotransferase-like (Major domain)"/>
    <property type="match status" value="1"/>
</dbReference>
<proteinExistence type="inferred from homology"/>
<comment type="cofactor">
    <cofactor evidence="1">
        <name>pyridoxal 5'-phosphate</name>
        <dbReference type="ChEBI" id="CHEBI:597326"/>
    </cofactor>
</comment>
<evidence type="ECO:0000256" key="5">
    <source>
        <dbReference type="ARBA" id="ARBA00022898"/>
    </source>
</evidence>
<organism evidence="7 8">
    <name type="scientific">Cyclospora cayetanensis</name>
    <dbReference type="NCBI Taxonomy" id="88456"/>
    <lineage>
        <taxon>Eukaryota</taxon>
        <taxon>Sar</taxon>
        <taxon>Alveolata</taxon>
        <taxon>Apicomplexa</taxon>
        <taxon>Conoidasida</taxon>
        <taxon>Coccidia</taxon>
        <taxon>Eucoccidiorida</taxon>
        <taxon>Eimeriorina</taxon>
        <taxon>Eimeriidae</taxon>
        <taxon>Cyclospora</taxon>
    </lineage>
</organism>
<keyword evidence="5" id="KW-0663">Pyridoxal phosphate</keyword>
<dbReference type="InterPro" id="IPR004839">
    <property type="entry name" value="Aminotransferase_I/II_large"/>
</dbReference>
<dbReference type="InterPro" id="IPR015422">
    <property type="entry name" value="PyrdxlP-dep_Trfase_small"/>
</dbReference>
<keyword evidence="3 7" id="KW-0032">Aminotransferase</keyword>
<evidence type="ECO:0000256" key="1">
    <source>
        <dbReference type="ARBA" id="ARBA00001933"/>
    </source>
</evidence>
<comment type="similarity">
    <text evidence="6">Belongs to the class-I pyridoxal-phosphate-dependent aminotransferase family. Alanine aminotransferase subfamily.</text>
</comment>
<dbReference type="Pfam" id="PF00155">
    <property type="entry name" value="Aminotran_1_2"/>
    <property type="match status" value="1"/>
</dbReference>
<dbReference type="EMBL" id="JROU02000774">
    <property type="protein sequence ID" value="OEH78337.1"/>
    <property type="molecule type" value="Genomic_DNA"/>
</dbReference>
<gene>
    <name evidence="7" type="ORF">cyc_06344</name>
</gene>
<dbReference type="FunFam" id="3.90.1150.10:FF:000151">
    <property type="entry name" value="Alanine aminotransferase 2"/>
    <property type="match status" value="1"/>
</dbReference>
<dbReference type="VEuPathDB" id="ToxoDB:cyc_06344"/>
<evidence type="ECO:0000256" key="2">
    <source>
        <dbReference type="ARBA" id="ARBA00011738"/>
    </source>
</evidence>
<dbReference type="Proteomes" id="UP000095192">
    <property type="component" value="Unassembled WGS sequence"/>
</dbReference>
<dbReference type="InterPro" id="IPR015421">
    <property type="entry name" value="PyrdxlP-dep_Trfase_major"/>
</dbReference>
<accession>A0A1D3D4F7</accession>
<dbReference type="GO" id="GO:0030170">
    <property type="term" value="F:pyridoxal phosphate binding"/>
    <property type="evidence" value="ECO:0007669"/>
    <property type="project" value="InterPro"/>
</dbReference>
<dbReference type="GO" id="GO:0004021">
    <property type="term" value="F:L-alanine:2-oxoglutarate aminotransferase activity"/>
    <property type="evidence" value="ECO:0007669"/>
    <property type="project" value="TreeGrafter"/>
</dbReference>
<dbReference type="OrthoDB" id="1732682at2759"/>
<dbReference type="SUPFAM" id="SSF53383">
    <property type="entry name" value="PLP-dependent transferases"/>
    <property type="match status" value="1"/>
</dbReference>
<evidence type="ECO:0000313" key="7">
    <source>
        <dbReference type="EMBL" id="OEH78337.1"/>
    </source>
</evidence>
<dbReference type="PANTHER" id="PTHR11751">
    <property type="entry name" value="ALANINE AMINOTRANSFERASE"/>
    <property type="match status" value="1"/>
</dbReference>
<evidence type="ECO:0000256" key="4">
    <source>
        <dbReference type="ARBA" id="ARBA00022679"/>
    </source>
</evidence>
<dbReference type="InterPro" id="IPR045088">
    <property type="entry name" value="ALAT1/2-like"/>
</dbReference>
<dbReference type="GeneID" id="34622525"/>
<evidence type="ECO:0000256" key="6">
    <source>
        <dbReference type="ARBA" id="ARBA00025785"/>
    </source>
</evidence>
<protein>
    <submittedName>
        <fullName evidence="7">Aminotransferase</fullName>
    </submittedName>
</protein>
<evidence type="ECO:0000313" key="8">
    <source>
        <dbReference type="Proteomes" id="UP000095192"/>
    </source>
</evidence>
<dbReference type="UniPathway" id="UPA00528">
    <property type="reaction ID" value="UER00586"/>
</dbReference>
<dbReference type="VEuPathDB" id="ToxoDB:LOC34622525"/>
<dbReference type="GO" id="GO:0042853">
    <property type="term" value="P:L-alanine catabolic process"/>
    <property type="evidence" value="ECO:0007669"/>
    <property type="project" value="UniProtKB-UniPathway"/>
</dbReference>
<comment type="subunit">
    <text evidence="2">Homodimer.</text>
</comment>
<dbReference type="FunFam" id="3.40.640.10:FF:000012">
    <property type="entry name" value="alanine aminotransferase 2"/>
    <property type="match status" value="1"/>
</dbReference>
<keyword evidence="8" id="KW-1185">Reference proteome</keyword>
<dbReference type="CDD" id="cd00609">
    <property type="entry name" value="AAT_like"/>
    <property type="match status" value="1"/>
</dbReference>
<dbReference type="Gene3D" id="3.90.1150.10">
    <property type="entry name" value="Aspartate Aminotransferase, domain 1"/>
    <property type="match status" value="2"/>
</dbReference>
<comment type="caution">
    <text evidence="7">The sequence shown here is derived from an EMBL/GenBank/DDBJ whole genome shotgun (WGS) entry which is preliminary data.</text>
</comment>
<keyword evidence="4" id="KW-0808">Transferase</keyword>
<dbReference type="Gene3D" id="1.10.287.1970">
    <property type="match status" value="2"/>
</dbReference>
<name>A0A1D3D4F7_9EIME</name>
<dbReference type="PANTHER" id="PTHR11751:SF29">
    <property type="entry name" value="ALANINE TRANSAMINASE"/>
    <property type="match status" value="1"/>
</dbReference>
<dbReference type="InterPro" id="IPR015424">
    <property type="entry name" value="PyrdxlP-dep_Trfase"/>
</dbReference>
<dbReference type="AlphaFoldDB" id="A0A1D3D4F7"/>
<reference evidence="7 8" key="1">
    <citation type="journal article" date="2016" name="BMC Genomics">
        <title>Comparative genomics reveals Cyclospora cayetanensis possesses coccidia-like metabolism and invasion components but unique surface antigens.</title>
        <authorList>
            <person name="Liu S."/>
            <person name="Wang L."/>
            <person name="Zheng H."/>
            <person name="Xu Z."/>
            <person name="Roellig D.M."/>
            <person name="Li N."/>
            <person name="Frace M.A."/>
            <person name="Tang K."/>
            <person name="Arrowood M.J."/>
            <person name="Moss D.M."/>
            <person name="Zhang L."/>
            <person name="Feng Y."/>
            <person name="Xiao L."/>
        </authorList>
    </citation>
    <scope>NUCLEOTIDE SEQUENCE [LARGE SCALE GENOMIC DNA]</scope>
    <source>
        <strain evidence="7 8">CHN_HEN01</strain>
    </source>
</reference>